<dbReference type="GeneID" id="77727385"/>
<keyword evidence="2" id="KW-0539">Nucleus</keyword>
<feature type="compositionally biased region" description="Polar residues" evidence="3">
    <location>
        <begin position="884"/>
        <end position="909"/>
    </location>
</feature>
<feature type="compositionally biased region" description="Pro residues" evidence="3">
    <location>
        <begin position="467"/>
        <end position="479"/>
    </location>
</feature>
<feature type="region of interest" description="Disordered" evidence="3">
    <location>
        <begin position="721"/>
        <end position="781"/>
    </location>
</feature>
<feature type="compositionally biased region" description="Low complexity" evidence="3">
    <location>
        <begin position="1240"/>
        <end position="1270"/>
    </location>
</feature>
<keyword evidence="6" id="KW-1185">Reference proteome</keyword>
<evidence type="ECO:0000313" key="5">
    <source>
        <dbReference type="EMBL" id="KAI9631996.1"/>
    </source>
</evidence>
<keyword evidence="2" id="KW-0653">Protein transport</keyword>
<evidence type="ECO:0000256" key="2">
    <source>
        <dbReference type="ARBA" id="ARBA00023132"/>
    </source>
</evidence>
<feature type="region of interest" description="Disordered" evidence="3">
    <location>
        <begin position="1755"/>
        <end position="1774"/>
    </location>
</feature>
<evidence type="ECO:0000256" key="4">
    <source>
        <dbReference type="SAM" id="SignalP"/>
    </source>
</evidence>
<feature type="region of interest" description="Disordered" evidence="3">
    <location>
        <begin position="462"/>
        <end position="491"/>
    </location>
</feature>
<protein>
    <submittedName>
        <fullName evidence="5">Uncharacterized protein</fullName>
    </submittedName>
</protein>
<evidence type="ECO:0000313" key="6">
    <source>
        <dbReference type="Proteomes" id="UP001164286"/>
    </source>
</evidence>
<organism evidence="5 6">
    <name type="scientific">Dioszegia hungarica</name>
    <dbReference type="NCBI Taxonomy" id="4972"/>
    <lineage>
        <taxon>Eukaryota</taxon>
        <taxon>Fungi</taxon>
        <taxon>Dikarya</taxon>
        <taxon>Basidiomycota</taxon>
        <taxon>Agaricomycotina</taxon>
        <taxon>Tremellomycetes</taxon>
        <taxon>Tremellales</taxon>
        <taxon>Bulleribasidiaceae</taxon>
        <taxon>Dioszegia</taxon>
    </lineage>
</organism>
<feature type="signal peptide" evidence="4">
    <location>
        <begin position="1"/>
        <end position="21"/>
    </location>
</feature>
<feature type="compositionally biased region" description="Low complexity" evidence="3">
    <location>
        <begin position="1536"/>
        <end position="1552"/>
    </location>
</feature>
<feature type="region of interest" description="Disordered" evidence="3">
    <location>
        <begin position="826"/>
        <end position="953"/>
    </location>
</feature>
<dbReference type="Proteomes" id="UP001164286">
    <property type="component" value="Unassembled WGS sequence"/>
</dbReference>
<keyword evidence="2" id="KW-0813">Transport</keyword>
<keyword evidence="4" id="KW-0732">Signal</keyword>
<keyword evidence="2" id="KW-0906">Nuclear pore complex</keyword>
<name>A0AA38LT35_9TREE</name>
<keyword evidence="2" id="KW-0811">Translocation</keyword>
<sequence>MVALTTLVSTLSLASLTAAGARPWRRDSTLTQTPTSCIPEHGPLDSDRSVVVIAAPGGGVAGKEEVDVMADGLTRYGIHHRVICNGVACSEDELATGLIDFFQGRPQNSTGPVTAIIQAHGGADQFGDHRVQMSSGQGESLRYTRDLLQLVLGTGTGTAAITGTGMVRDDLKKISPRPLPAQTAGKTSVVRLRRDESHTCHYLQQLVRASEVQYDGLAEPGSTTASQDSHPSFFARHRKPPLEMDVFLVSCEGEAALRDEDVLPEKGTMVTLSSGTAYARDATSEECIPRDQDPFSVTSMRKVYLRGLRAKNPPSYAVSSGEWRFTEPDQTSPPVLLGDLLAQRHGTSFTVAEKSLIREDLGGKIPSEELWLVMRKMTQGLKWGVNALEGDYEYGLALMISELLGPVDEERIRAAEHSSLYGLARTALRSMSPCLPLATTFAATLATAAATLIYPALRCRAEKRGESPPPSQPPSPFNQPSPNTTSSIMPPVGEWQLDFHMPVAEGDDPRHHTWTSKNLPDTYFYVVVLGIDPHTYKFRLETDEKRTEWMNYWEMSTYLDNNKTRQTKYSVSAYPSSSEVEDGEKALIQQPWTGSGGQKVEGAIDGMHQALRAITNERETVVAEQHQASSSLASAEKEGKNTSPASAAEKGKGKVGAVATEPKIISFANANTSTGSSANPSLTCIRMKGRSELAASPTVPTHASPKIVSTKKSSSAYSLVDVSGDESDSDDCAWPTDTMPDMASKKPDTEGVSAGKAAEPSTGTTAPAILTGPGTTKQSGAGLLDVGQLKDLERIVSEAVKSAPAGPEEDDIHQRILSMLSSLPPPAQPICAKPRQAPLQSEASKPPEGPASVRHLDALAALNPPGIPSPVSAPAAVTSAPKPNTATARLTQGPCSSPPKSSIQGSFTAPSAGPISFALSKPITAGQPEPSTAAPRTLRTDSKHTTRPLAAAPTSPAIPPIVPCFERDRSIVIPNDCLVFGQRLGPIITVDKASGNEPNGSLRLMFRLTHVDEADIRARIWEAWGPEWSDADRATIYVSERKDGTLAAWAGHHNLQNTMGRLLTPYQALSKRFNSRDDLHIMLVKKATVATAAAAFPPSVSGLYAQASRRPGQTLCFDRDRTVTRPFGPISFGGPSGPVMAPVVTIDKPSDLQGATAAERMPLIYTAEAVIGSVREDSVRARIYDAWGDEWSDGDKTSLEVFEKVCGQCRCEATVPFAEWTAKVHHRTIVSVHMRIVKKASGPSPSTASAGPSTQNDTADAAPTAEPAPTSVKRGSIGLRPADVFISACPSPTLEQSFSVPIPIADPMTPSASSINLPAGVLSPNSQQELLGRYLADLAASPLNTSASLRVLDMLKDEDVRLDSSLGLKLLELAKSLRVDGDLAPGRKGKGKESAVPAKKVDKTEAMLRKVLEKLNDHSGMLNAIAEASGVNLLDDDEAVLVEAPVAEPIPEQSTTSGATPHPPSTQVDCTIQTISPVPATHVSVDLTSQLAEVTASLARLTPKVADTASVLSASLVYPPAGTSVAELVTRLMEGSTSAGSAGPAASHADSAPRPLPSTDGNPSSLDNASTGATSGSETANSSPAATRSTTPRNPFADPPRFGHSYHPYRPDQPPSSFADRELPRISPRHQAFARYATSQPAFPSDAARQRHSWAPGSAARHGSRELWSGVDAYASPPPFMFAHPPNHPLYPHGMFGMSGSTYSGFRSSRDAPYGYNPMMLHQQNEMLLNRLQSERVSAGFGGPYGFGQSAPSHSGGLFGSAQPAAASRPSFGQGPAQTGGLFGSAAASVPSSGGGLFGQSTVPAPPASAGGGGLFGATAGPSQRPSGGLFGQSPAPARTPATEGGLFPASAAPSQRFSGGIFGDPSMALQPPPPSGGLFGFSSVPTSTPVAGQPPPAQSEAPIGGPAPTPTGGSSVPTGDGGECKTQ</sequence>
<dbReference type="InterPro" id="IPR025574">
    <property type="entry name" value="Nucleoporin_FG_rpt"/>
</dbReference>
<accession>A0AA38LT35</accession>
<reference evidence="5" key="1">
    <citation type="journal article" date="2022" name="G3 (Bethesda)">
        <title>High quality genome of the basidiomycete yeast Dioszegia hungarica PDD-24b-2 isolated from cloud water.</title>
        <authorList>
            <person name="Jarrige D."/>
            <person name="Haridas S."/>
            <person name="Bleykasten-Grosshans C."/>
            <person name="Joly M."/>
            <person name="Nadalig T."/>
            <person name="Sancelme M."/>
            <person name="Vuilleumier S."/>
            <person name="Grigoriev I.V."/>
            <person name="Amato P."/>
            <person name="Bringel F."/>
        </authorList>
    </citation>
    <scope>NUCLEOTIDE SEQUENCE</scope>
    <source>
        <strain evidence="5">PDD-24b-2</strain>
    </source>
</reference>
<feature type="chain" id="PRO_5041359442" evidence="4">
    <location>
        <begin position="22"/>
        <end position="1928"/>
    </location>
</feature>
<comment type="subcellular location">
    <subcellularLocation>
        <location evidence="1">Nucleus</location>
        <location evidence="1">Nuclear pore complex</location>
    </subcellularLocation>
</comment>
<feature type="compositionally biased region" description="Low complexity" evidence="3">
    <location>
        <begin position="1903"/>
        <end position="1919"/>
    </location>
</feature>
<evidence type="ECO:0000256" key="1">
    <source>
        <dbReference type="ARBA" id="ARBA00004567"/>
    </source>
</evidence>
<feature type="region of interest" description="Disordered" evidence="3">
    <location>
        <begin position="1805"/>
        <end position="1928"/>
    </location>
</feature>
<dbReference type="Pfam" id="PF13634">
    <property type="entry name" value="Nucleoporin_FG"/>
    <property type="match status" value="1"/>
</dbReference>
<feature type="compositionally biased region" description="Polar residues" evidence="3">
    <location>
        <begin position="1559"/>
        <end position="1593"/>
    </location>
</feature>
<gene>
    <name evidence="5" type="ORF">MKK02DRAFT_30957</name>
</gene>
<dbReference type="RefSeq" id="XP_052941773.1">
    <property type="nucleotide sequence ID" value="XM_053088180.1"/>
</dbReference>
<dbReference type="GO" id="GO:0005643">
    <property type="term" value="C:nuclear pore"/>
    <property type="evidence" value="ECO:0007669"/>
    <property type="project" value="UniProtKB-SubCell"/>
</dbReference>
<keyword evidence="2" id="KW-0509">mRNA transport</keyword>
<evidence type="ECO:0000256" key="3">
    <source>
        <dbReference type="SAM" id="MobiDB-lite"/>
    </source>
</evidence>
<comment type="caution">
    <text evidence="5">The sequence shown here is derived from an EMBL/GenBank/DDBJ whole genome shotgun (WGS) entry which is preliminary data.</text>
</comment>
<feature type="compositionally biased region" description="Low complexity" evidence="3">
    <location>
        <begin position="869"/>
        <end position="883"/>
    </location>
</feature>
<proteinExistence type="predicted"/>
<feature type="region of interest" description="Disordered" evidence="3">
    <location>
        <begin position="620"/>
        <end position="654"/>
    </location>
</feature>
<dbReference type="EMBL" id="JAKWFO010000016">
    <property type="protein sequence ID" value="KAI9631996.1"/>
    <property type="molecule type" value="Genomic_DNA"/>
</dbReference>
<feature type="region of interest" description="Disordered" evidence="3">
    <location>
        <begin position="1240"/>
        <end position="1275"/>
    </location>
</feature>
<feature type="region of interest" description="Disordered" evidence="3">
    <location>
        <begin position="1536"/>
        <end position="1621"/>
    </location>
</feature>